<evidence type="ECO:0008006" key="7">
    <source>
        <dbReference type="Google" id="ProtNLM"/>
    </source>
</evidence>
<evidence type="ECO:0000256" key="1">
    <source>
        <dbReference type="ARBA" id="ARBA00004496"/>
    </source>
</evidence>
<dbReference type="GO" id="GO:0005758">
    <property type="term" value="C:mitochondrial intermembrane space"/>
    <property type="evidence" value="ECO:0007669"/>
    <property type="project" value="TreeGrafter"/>
</dbReference>
<dbReference type="PANTHER" id="PTHR21107">
    <property type="entry name" value="CYTOCHROME C OXIDASE ASSEMBLY PROTEIN COX19"/>
    <property type="match status" value="1"/>
</dbReference>
<sequence>MKKRNAPHSGPPDKGSFPLDHFQECEEEAEAYRICLNKELGIPKKCKEEAKSYLVCRMDKGLMAPHTMQELGFVEESTWEYEQKAREDLVRDIENLTRASKERVRKEFAKEHSKTNN</sequence>
<accession>A0AAU9JY14</accession>
<evidence type="ECO:0000256" key="2">
    <source>
        <dbReference type="ARBA" id="ARBA00022490"/>
    </source>
</evidence>
<keyword evidence="3" id="KW-1015">Disulfide bond</keyword>
<evidence type="ECO:0000313" key="6">
    <source>
        <dbReference type="Proteomes" id="UP001162131"/>
    </source>
</evidence>
<organism evidence="5 6">
    <name type="scientific">Blepharisma stoltei</name>
    <dbReference type="NCBI Taxonomy" id="1481888"/>
    <lineage>
        <taxon>Eukaryota</taxon>
        <taxon>Sar</taxon>
        <taxon>Alveolata</taxon>
        <taxon>Ciliophora</taxon>
        <taxon>Postciliodesmatophora</taxon>
        <taxon>Heterotrichea</taxon>
        <taxon>Heterotrichida</taxon>
        <taxon>Blepharismidae</taxon>
        <taxon>Blepharisma</taxon>
    </lineage>
</organism>
<evidence type="ECO:0000313" key="5">
    <source>
        <dbReference type="EMBL" id="CAG9330010.1"/>
    </source>
</evidence>
<evidence type="ECO:0000256" key="3">
    <source>
        <dbReference type="ARBA" id="ARBA00023157"/>
    </source>
</evidence>
<dbReference type="InterPro" id="IPR051383">
    <property type="entry name" value="COX19"/>
</dbReference>
<comment type="subcellular location">
    <subcellularLocation>
        <location evidence="1">Cytoplasm</location>
    </subcellularLocation>
</comment>
<comment type="caution">
    <text evidence="5">The sequence shown here is derived from an EMBL/GenBank/DDBJ whole genome shotgun (WGS) entry which is preliminary data.</text>
</comment>
<dbReference type="PANTHER" id="PTHR21107:SF2">
    <property type="entry name" value="CYTOCHROME C OXIDASE ASSEMBLY PROTEIN COX19"/>
    <property type="match status" value="1"/>
</dbReference>
<proteinExistence type="inferred from homology"/>
<gene>
    <name evidence="5" type="ORF">BSTOLATCC_MIC50123</name>
</gene>
<dbReference type="PROSITE" id="PS51808">
    <property type="entry name" value="CHCH"/>
    <property type="match status" value="1"/>
</dbReference>
<dbReference type="Proteomes" id="UP001162131">
    <property type="component" value="Unassembled WGS sequence"/>
</dbReference>
<keyword evidence="6" id="KW-1185">Reference proteome</keyword>
<evidence type="ECO:0000256" key="4">
    <source>
        <dbReference type="ARBA" id="ARBA00038223"/>
    </source>
</evidence>
<dbReference type="EMBL" id="CAJZBQ010000050">
    <property type="protein sequence ID" value="CAG9330010.1"/>
    <property type="molecule type" value="Genomic_DNA"/>
</dbReference>
<reference evidence="5" key="1">
    <citation type="submission" date="2021-09" db="EMBL/GenBank/DDBJ databases">
        <authorList>
            <consortium name="AG Swart"/>
            <person name="Singh M."/>
            <person name="Singh A."/>
            <person name="Seah K."/>
            <person name="Emmerich C."/>
        </authorList>
    </citation>
    <scope>NUCLEOTIDE SEQUENCE</scope>
    <source>
        <strain evidence="5">ATCC30299</strain>
    </source>
</reference>
<comment type="similarity">
    <text evidence="4">Belongs to the COX19 family.</text>
</comment>
<dbReference type="GO" id="GO:0033617">
    <property type="term" value="P:mitochondrial respiratory chain complex IV assembly"/>
    <property type="evidence" value="ECO:0007669"/>
    <property type="project" value="TreeGrafter"/>
</dbReference>
<name>A0AAU9JY14_9CILI</name>
<protein>
    <recommendedName>
        <fullName evidence="7">Cytochrome c oxidase assembly protein COX19</fullName>
    </recommendedName>
</protein>
<dbReference type="AlphaFoldDB" id="A0AAU9JY14"/>
<keyword evidence="2" id="KW-0963">Cytoplasm</keyword>